<organism evidence="2 3">
    <name type="scientific">Idiomarina baltica</name>
    <dbReference type="NCBI Taxonomy" id="190892"/>
    <lineage>
        <taxon>Bacteria</taxon>
        <taxon>Pseudomonadati</taxon>
        <taxon>Pseudomonadota</taxon>
        <taxon>Gammaproteobacteria</taxon>
        <taxon>Alteromonadales</taxon>
        <taxon>Idiomarinaceae</taxon>
        <taxon>Idiomarina</taxon>
    </lineage>
</organism>
<dbReference type="PANTHER" id="PTHR30105">
    <property type="entry name" value="UNCHARACTERIZED YIBQ-RELATED"/>
    <property type="match status" value="1"/>
</dbReference>
<dbReference type="SUPFAM" id="SSF88713">
    <property type="entry name" value="Glycoside hydrolase/deacetylase"/>
    <property type="match status" value="1"/>
</dbReference>
<dbReference type="AlphaFoldDB" id="A0A348WQC6"/>
<protein>
    <submittedName>
        <fullName evidence="2">Divergent polysaccharide deacetylase family protein</fullName>
    </submittedName>
</protein>
<reference evidence="2 3" key="1">
    <citation type="journal article" date="2018" name="Nat. Biotechnol.">
        <title>A standardized bacterial taxonomy based on genome phylogeny substantially revises the tree of life.</title>
        <authorList>
            <person name="Parks D.H."/>
            <person name="Chuvochina M."/>
            <person name="Waite D.W."/>
            <person name="Rinke C."/>
            <person name="Skarshewski A."/>
            <person name="Chaumeil P.A."/>
            <person name="Hugenholtz P."/>
        </authorList>
    </citation>
    <scope>NUCLEOTIDE SEQUENCE [LARGE SCALE GENOMIC DNA]</scope>
    <source>
        <strain evidence="2">UBA9360</strain>
    </source>
</reference>
<dbReference type="CDD" id="cd10936">
    <property type="entry name" value="CE4_DAC2"/>
    <property type="match status" value="1"/>
</dbReference>
<evidence type="ECO:0000313" key="3">
    <source>
        <dbReference type="Proteomes" id="UP000262878"/>
    </source>
</evidence>
<dbReference type="Gene3D" id="3.20.20.370">
    <property type="entry name" value="Glycoside hydrolase/deacetylase"/>
    <property type="match status" value="1"/>
</dbReference>
<dbReference type="Proteomes" id="UP000262878">
    <property type="component" value="Unassembled WGS sequence"/>
</dbReference>
<feature type="chain" id="PRO_5016725316" evidence="1">
    <location>
        <begin position="21"/>
        <end position="252"/>
    </location>
</feature>
<dbReference type="InterPro" id="IPR006837">
    <property type="entry name" value="Divergent_DAC"/>
</dbReference>
<comment type="caution">
    <text evidence="2">The sequence shown here is derived from an EMBL/GenBank/DDBJ whole genome shotgun (WGS) entry which is preliminary data.</text>
</comment>
<gene>
    <name evidence="2" type="ORF">DCR58_08135</name>
</gene>
<evidence type="ECO:0000256" key="1">
    <source>
        <dbReference type="SAM" id="SignalP"/>
    </source>
</evidence>
<sequence>MGRYLCLLVLSFIMVSPVVAADRIAIIIDDIGNHPEDLAAADLPGDITFAILPFTPYGRSFALKAHHQGKQIMAHVPMQALAGNALGLGALTADMSSAEIKLKLRQVLDDIPYVAGINNHMGSQLTQLTQPMQAVMESLKNHDLYFIDSRTTEYTVAEKMAQSYQVPVARRHVFIDNETDEQYLTEQFDELIQIAHAHGSAIAIGHPYPETIKFLKQRLKSLKEDDVQLVFASELTVKSELSIASGLFKTGQ</sequence>
<dbReference type="STRING" id="314276.OS145_02335"/>
<keyword evidence="1" id="KW-0732">Signal</keyword>
<dbReference type="EMBL" id="DMUP01000191">
    <property type="protein sequence ID" value="HAR56738.1"/>
    <property type="molecule type" value="Genomic_DNA"/>
</dbReference>
<dbReference type="Pfam" id="PF04748">
    <property type="entry name" value="Polysacc_deac_2"/>
    <property type="match status" value="1"/>
</dbReference>
<accession>A0A348WQC6</accession>
<dbReference type="PANTHER" id="PTHR30105:SF2">
    <property type="entry name" value="DIVERGENT POLYSACCHARIDE DEACETYLASE SUPERFAMILY"/>
    <property type="match status" value="1"/>
</dbReference>
<name>A0A348WQC6_9GAMM</name>
<feature type="signal peptide" evidence="1">
    <location>
        <begin position="1"/>
        <end position="20"/>
    </location>
</feature>
<proteinExistence type="predicted"/>
<evidence type="ECO:0000313" key="2">
    <source>
        <dbReference type="EMBL" id="HAR56738.1"/>
    </source>
</evidence>
<dbReference type="InterPro" id="IPR011330">
    <property type="entry name" value="Glyco_hydro/deAcase_b/a-brl"/>
</dbReference>
<dbReference type="GO" id="GO:0005975">
    <property type="term" value="P:carbohydrate metabolic process"/>
    <property type="evidence" value="ECO:0007669"/>
    <property type="project" value="InterPro"/>
</dbReference>